<dbReference type="NCBIfam" id="TIGR03712">
    <property type="entry name" value="acc_sec_asp2"/>
    <property type="match status" value="1"/>
</dbReference>
<comment type="caution">
    <text evidence="1">The sequence shown here is derived from an EMBL/GenBank/DDBJ whole genome shotgun (WGS) entry which is preliminary data.</text>
</comment>
<dbReference type="SUPFAM" id="SSF53474">
    <property type="entry name" value="alpha/beta-Hydrolases"/>
    <property type="match status" value="1"/>
</dbReference>
<sequence>MAIITSVVQMGGAKLDLAPYLDPDLFTYDYITFADADHPTYEEAQLDPLTQEYNTLEAFPDGQIYPRLTFAVCFVPKDSELWMDANMLDQLPAHTLIYQSPLAGDLNDDQLKIFELKGAHLVAPDITPAELGKLINDNFLGGQYGDHLALNSVKINPRFKGDFHQDGHHSLEFDGNYGTELTQLVEWKETFATHDQRTQKFYPEIATSDGVEVEFQVTLVPLSGPSETHTFRRDDPDDLLTFASPKEDSFIYLTMLAKGTGHISLGSVHFRMDRGPYGEFFVGGETHADPTHRGEEFVTYFNPGDMKPPLNVYFAGYRQEGFEGFFMMNSFKSPYLLFDDPRLEGGEFYLGSEEYEKAIITVIQDTLDKLGFAPDDLIMSGTSLGAFTALYYGARLNPRAIIVSKPLTNIGSIARNERVKRPVREFATSLDMMISLGRTNTVAGVDNLNDRFWSVFNQGHFENTIFAVGYMMQDDYDGEAFSQLQANLRGRYPGVRLLHKGFIGRQTDQAGDVNQYFRACYRLILKQEFGR</sequence>
<organism evidence="1 2">
    <name type="scientific">Levilactobacillus bambusae</name>
    <dbReference type="NCBI Taxonomy" id="2024736"/>
    <lineage>
        <taxon>Bacteria</taxon>
        <taxon>Bacillati</taxon>
        <taxon>Bacillota</taxon>
        <taxon>Bacilli</taxon>
        <taxon>Lactobacillales</taxon>
        <taxon>Lactobacillaceae</taxon>
        <taxon>Levilactobacillus</taxon>
    </lineage>
</organism>
<dbReference type="GO" id="GO:0015031">
    <property type="term" value="P:protein transport"/>
    <property type="evidence" value="ECO:0007669"/>
    <property type="project" value="InterPro"/>
</dbReference>
<name>A0A2V1N039_9LACO</name>
<dbReference type="OrthoDB" id="9768578at2"/>
<dbReference type="Proteomes" id="UP000245080">
    <property type="component" value="Unassembled WGS sequence"/>
</dbReference>
<reference evidence="1 2" key="1">
    <citation type="journal article" date="2018" name="Int. J. Syst. Evol. Microbiol.">
        <title>Lactobacillus bambusae sp. nov., isolated from a traditional fermented Ma-bamboo shoots of Taiwan.</title>
        <authorList>
            <person name="Wang L.-T."/>
        </authorList>
    </citation>
    <scope>NUCLEOTIDE SEQUENCE [LARGE SCALE GENOMIC DNA]</scope>
    <source>
        <strain evidence="1 2">BS-W1</strain>
    </source>
</reference>
<evidence type="ECO:0000313" key="1">
    <source>
        <dbReference type="EMBL" id="PWF99709.1"/>
    </source>
</evidence>
<protein>
    <submittedName>
        <fullName evidence="1">Accessory Sec system protein Asp2</fullName>
    </submittedName>
</protein>
<proteinExistence type="predicted"/>
<dbReference type="Pfam" id="PF16929">
    <property type="entry name" value="Asp2"/>
    <property type="match status" value="1"/>
</dbReference>
<dbReference type="RefSeq" id="WP_109250564.1">
    <property type="nucleotide sequence ID" value="NZ_QCXQ01000003.1"/>
</dbReference>
<accession>A0A2V1N039</accession>
<gene>
    <name evidence="1" type="primary">asp2</name>
    <name evidence="1" type="ORF">DCM90_06520</name>
</gene>
<dbReference type="EMBL" id="QCXQ01000003">
    <property type="protein sequence ID" value="PWF99709.1"/>
    <property type="molecule type" value="Genomic_DNA"/>
</dbReference>
<evidence type="ECO:0000313" key="2">
    <source>
        <dbReference type="Proteomes" id="UP000245080"/>
    </source>
</evidence>
<dbReference type="InterPro" id="IPR022267">
    <property type="entry name" value="Asp2"/>
</dbReference>
<keyword evidence="2" id="KW-1185">Reference proteome</keyword>
<dbReference type="InterPro" id="IPR029058">
    <property type="entry name" value="AB_hydrolase_fold"/>
</dbReference>
<dbReference type="AlphaFoldDB" id="A0A2V1N039"/>